<dbReference type="SUPFAM" id="SSF48452">
    <property type="entry name" value="TPR-like"/>
    <property type="match status" value="1"/>
</dbReference>
<keyword evidence="2" id="KW-0802">TPR repeat</keyword>
<dbReference type="OMA" id="INWKWTI"/>
<organism evidence="5 6">
    <name type="scientific">Chiloscyllium punctatum</name>
    <name type="common">Brownbanded bambooshark</name>
    <name type="synonym">Hemiscyllium punctatum</name>
    <dbReference type="NCBI Taxonomy" id="137246"/>
    <lineage>
        <taxon>Eukaryota</taxon>
        <taxon>Metazoa</taxon>
        <taxon>Chordata</taxon>
        <taxon>Craniata</taxon>
        <taxon>Vertebrata</taxon>
        <taxon>Chondrichthyes</taxon>
        <taxon>Elasmobranchii</taxon>
        <taxon>Galeomorphii</taxon>
        <taxon>Galeoidea</taxon>
        <taxon>Orectolobiformes</taxon>
        <taxon>Hemiscylliidae</taxon>
        <taxon>Chiloscyllium</taxon>
    </lineage>
</organism>
<dbReference type="InterPro" id="IPR046357">
    <property type="entry name" value="PPIase_dom_sf"/>
</dbReference>
<dbReference type="PANTHER" id="PTHR46512:SF1">
    <property type="entry name" value="PEPTIDYLPROLYL ISOMERASE"/>
    <property type="match status" value="1"/>
</dbReference>
<comment type="catalytic activity">
    <reaction evidence="3">
        <text>[protein]-peptidylproline (omega=180) = [protein]-peptidylproline (omega=0)</text>
        <dbReference type="Rhea" id="RHEA:16237"/>
        <dbReference type="Rhea" id="RHEA-COMP:10747"/>
        <dbReference type="Rhea" id="RHEA-COMP:10748"/>
        <dbReference type="ChEBI" id="CHEBI:83833"/>
        <dbReference type="ChEBI" id="CHEBI:83834"/>
        <dbReference type="EC" id="5.2.1.8"/>
    </reaction>
</comment>
<dbReference type="GO" id="GO:0044183">
    <property type="term" value="F:protein folding chaperone"/>
    <property type="evidence" value="ECO:0007669"/>
    <property type="project" value="TreeGrafter"/>
</dbReference>
<dbReference type="InterPro" id="IPR001179">
    <property type="entry name" value="PPIase_FKBP_dom"/>
</dbReference>
<dbReference type="GO" id="GO:0043066">
    <property type="term" value="P:negative regulation of apoptotic process"/>
    <property type="evidence" value="ECO:0007669"/>
    <property type="project" value="TreeGrafter"/>
</dbReference>
<dbReference type="Pfam" id="PF00254">
    <property type="entry name" value="FKBP_C"/>
    <property type="match status" value="1"/>
</dbReference>
<accession>A0A401SE32</accession>
<evidence type="ECO:0000256" key="2">
    <source>
        <dbReference type="ARBA" id="ARBA00022803"/>
    </source>
</evidence>
<dbReference type="GO" id="GO:0012505">
    <property type="term" value="C:endomembrane system"/>
    <property type="evidence" value="ECO:0007669"/>
    <property type="project" value="TreeGrafter"/>
</dbReference>
<sequence length="327" mass="37265">MEHEHIAGDSVQYLEGWIDVLGNGLLKKTTLKSSSNQPDNPQTGQSVSIWIRTMLENRKDIEAPKYLNFMIGKGDVYQALEICVPLMKLEETILILADVRYCSPSEECQPPGSRLLLEVQLLSISGPGIKDRSEEEQLELINREREKGNNHFQRKDYQLALFIYTCALKIIESSSEGEIRCEQKDMLLDEKVKCYSNMAACHLKTGNLKETISCCDIVLQHRPHHCKALFRKGKVLAMQQIYPLSIVFLKKALAVQPEHPEIKEEIKTIISTWTKHRISGITEKFGHGSSKQSVTRQRSFQNINWKWTIGISAIALGSIILCKWRLS</sequence>
<reference evidence="5 6" key="1">
    <citation type="journal article" date="2018" name="Nat. Ecol. Evol.">
        <title>Shark genomes provide insights into elasmobranch evolution and the origin of vertebrates.</title>
        <authorList>
            <person name="Hara Y"/>
            <person name="Yamaguchi K"/>
            <person name="Onimaru K"/>
            <person name="Kadota M"/>
            <person name="Koyanagi M"/>
            <person name="Keeley SD"/>
            <person name="Tatsumi K"/>
            <person name="Tanaka K"/>
            <person name="Motone F"/>
            <person name="Kageyama Y"/>
            <person name="Nozu R"/>
            <person name="Adachi N"/>
            <person name="Nishimura O"/>
            <person name="Nakagawa R"/>
            <person name="Tanegashima C"/>
            <person name="Kiyatake I"/>
            <person name="Matsumoto R"/>
            <person name="Murakumo K"/>
            <person name="Nishida K"/>
            <person name="Terakita A"/>
            <person name="Kuratani S"/>
            <person name="Sato K"/>
            <person name="Hyodo S Kuraku.S."/>
        </authorList>
    </citation>
    <scope>NUCLEOTIDE SEQUENCE [LARGE SCALE GENOMIC DNA]</scope>
</reference>
<dbReference type="InterPro" id="IPR011990">
    <property type="entry name" value="TPR-like_helical_dom_sf"/>
</dbReference>
<dbReference type="Proteomes" id="UP000287033">
    <property type="component" value="Unassembled WGS sequence"/>
</dbReference>
<evidence type="ECO:0000313" key="5">
    <source>
        <dbReference type="EMBL" id="GCC28648.1"/>
    </source>
</evidence>
<name>A0A401SE32_CHIPU</name>
<evidence type="ECO:0000313" key="6">
    <source>
        <dbReference type="Proteomes" id="UP000287033"/>
    </source>
</evidence>
<keyword evidence="3" id="KW-0697">Rotamase</keyword>
<dbReference type="SUPFAM" id="SSF54534">
    <property type="entry name" value="FKBP-like"/>
    <property type="match status" value="1"/>
</dbReference>
<dbReference type="GO" id="GO:0005829">
    <property type="term" value="C:cytosol"/>
    <property type="evidence" value="ECO:0007669"/>
    <property type="project" value="TreeGrafter"/>
</dbReference>
<protein>
    <recommendedName>
        <fullName evidence="3">peptidylprolyl isomerase</fullName>
        <ecNumber evidence="3">5.2.1.8</ecNumber>
    </recommendedName>
</protein>
<evidence type="ECO:0000259" key="4">
    <source>
        <dbReference type="PROSITE" id="PS50059"/>
    </source>
</evidence>
<dbReference type="OrthoDB" id="433738at2759"/>
<dbReference type="GO" id="GO:0005740">
    <property type="term" value="C:mitochondrial envelope"/>
    <property type="evidence" value="ECO:0007669"/>
    <property type="project" value="TreeGrafter"/>
</dbReference>
<dbReference type="GO" id="GO:0003755">
    <property type="term" value="F:peptidyl-prolyl cis-trans isomerase activity"/>
    <property type="evidence" value="ECO:0007669"/>
    <property type="project" value="UniProtKB-KW"/>
</dbReference>
<dbReference type="GO" id="GO:0016020">
    <property type="term" value="C:membrane"/>
    <property type="evidence" value="ECO:0007669"/>
    <property type="project" value="TreeGrafter"/>
</dbReference>
<proteinExistence type="predicted"/>
<comment type="caution">
    <text evidence="5">The sequence shown here is derived from an EMBL/GenBank/DDBJ whole genome shotgun (WGS) entry which is preliminary data.</text>
</comment>
<dbReference type="PANTHER" id="PTHR46512">
    <property type="entry name" value="PEPTIDYLPROLYL ISOMERASE"/>
    <property type="match status" value="1"/>
</dbReference>
<evidence type="ECO:0000256" key="3">
    <source>
        <dbReference type="PROSITE-ProRule" id="PRU00277"/>
    </source>
</evidence>
<dbReference type="InterPro" id="IPR019734">
    <property type="entry name" value="TPR_rpt"/>
</dbReference>
<dbReference type="EMBL" id="BEZZ01000214">
    <property type="protein sequence ID" value="GCC28648.1"/>
    <property type="molecule type" value="Genomic_DNA"/>
</dbReference>
<dbReference type="STRING" id="137246.A0A401SE32"/>
<keyword evidence="1" id="KW-0677">Repeat</keyword>
<dbReference type="AlphaFoldDB" id="A0A401SE32"/>
<dbReference type="SMART" id="SM00028">
    <property type="entry name" value="TPR"/>
    <property type="match status" value="3"/>
</dbReference>
<keyword evidence="3" id="KW-0413">Isomerase</keyword>
<dbReference type="Gene3D" id="3.10.50.40">
    <property type="match status" value="1"/>
</dbReference>
<gene>
    <name evidence="5" type="ORF">chiPu_0007080</name>
</gene>
<keyword evidence="6" id="KW-1185">Reference proteome</keyword>
<dbReference type="Gene3D" id="1.25.40.10">
    <property type="entry name" value="Tetratricopeptide repeat domain"/>
    <property type="match status" value="1"/>
</dbReference>
<dbReference type="PROSITE" id="PS50059">
    <property type="entry name" value="FKBP_PPIASE"/>
    <property type="match status" value="1"/>
</dbReference>
<dbReference type="InterPro" id="IPR050754">
    <property type="entry name" value="FKBP4/5/8-like"/>
</dbReference>
<dbReference type="EC" id="5.2.1.8" evidence="3"/>
<feature type="domain" description="PPIase FKBP-type" evidence="4">
    <location>
        <begin position="44"/>
        <end position="125"/>
    </location>
</feature>
<evidence type="ECO:0000256" key="1">
    <source>
        <dbReference type="ARBA" id="ARBA00022737"/>
    </source>
</evidence>